<proteinExistence type="predicted"/>
<name>A0A7W8IQN1_9BACL</name>
<protein>
    <submittedName>
        <fullName evidence="2">Serine/threonine protein kinase</fullName>
    </submittedName>
</protein>
<dbReference type="InterPro" id="IPR002575">
    <property type="entry name" value="Aminoglycoside_PTrfase"/>
</dbReference>
<evidence type="ECO:0000313" key="3">
    <source>
        <dbReference type="Proteomes" id="UP000520011"/>
    </source>
</evidence>
<dbReference type="SUPFAM" id="SSF56112">
    <property type="entry name" value="Protein kinase-like (PK-like)"/>
    <property type="match status" value="1"/>
</dbReference>
<dbReference type="GO" id="GO:0004674">
    <property type="term" value="F:protein serine/threonine kinase activity"/>
    <property type="evidence" value="ECO:0007669"/>
    <property type="project" value="UniProtKB-KW"/>
</dbReference>
<accession>A0A7W8IQN1</accession>
<evidence type="ECO:0000313" key="2">
    <source>
        <dbReference type="EMBL" id="MBB5323949.1"/>
    </source>
</evidence>
<dbReference type="Pfam" id="PF01636">
    <property type="entry name" value="APH"/>
    <property type="match status" value="1"/>
</dbReference>
<dbReference type="RefSeq" id="WP_183252182.1">
    <property type="nucleotide sequence ID" value="NZ_JACHEP010000002.1"/>
</dbReference>
<dbReference type="Proteomes" id="UP000520011">
    <property type="component" value="Unassembled WGS sequence"/>
</dbReference>
<comment type="caution">
    <text evidence="2">The sequence shown here is derived from an EMBL/GenBank/DDBJ whole genome shotgun (WGS) entry which is preliminary data.</text>
</comment>
<reference evidence="2 3" key="1">
    <citation type="submission" date="2020-08" db="EMBL/GenBank/DDBJ databases">
        <title>Genomic Encyclopedia of Type Strains, Phase IV (KMG-IV): sequencing the most valuable type-strain genomes for metagenomic binning, comparative biology and taxonomic classification.</title>
        <authorList>
            <person name="Goeker M."/>
        </authorList>
    </citation>
    <scope>NUCLEOTIDE SEQUENCE [LARGE SCALE GENOMIC DNA]</scope>
    <source>
        <strain evidence="2 3">DSM 16325</strain>
    </source>
</reference>
<keyword evidence="2" id="KW-0723">Serine/threonine-protein kinase</keyword>
<keyword evidence="3" id="KW-1185">Reference proteome</keyword>
<gene>
    <name evidence="2" type="ORF">HNQ34_001041</name>
</gene>
<dbReference type="InterPro" id="IPR011009">
    <property type="entry name" value="Kinase-like_dom_sf"/>
</dbReference>
<keyword evidence="2" id="KW-0418">Kinase</keyword>
<dbReference type="EMBL" id="JACHEP010000002">
    <property type="protein sequence ID" value="MBB5323949.1"/>
    <property type="molecule type" value="Genomic_DNA"/>
</dbReference>
<keyword evidence="2" id="KW-0808">Transferase</keyword>
<sequence>MEKAVTAMNKQTRDDIQYRLFPLLEAEYGVCVKHMTIIKPHVWIIDSDRGNWILKKYPSFFEASRQQMFIRLLKKAQFQAAPSIEGMVLFQSAYWTLQTYIPSSRTFTFADEEDRNAGILLLKEYHSCSPQLLHHPFLTTMIPRYPLYEKWKQRYQLFLYYLPAMKRIMVNEELSFMLQCAQYFFEQFPKFFHSFTLEENAVIHGDVASHNFLRTEQGTTYLIDYDLIAVAPPSIDYLQYANRILPHVQWSLAYLERWAAFQSLLAKPWFLVALLFPADFMRECRFLVRRNKPFSLPDFERRKQFVQKIIDVIR</sequence>
<evidence type="ECO:0000259" key="1">
    <source>
        <dbReference type="Pfam" id="PF01636"/>
    </source>
</evidence>
<dbReference type="Gene3D" id="3.90.1200.10">
    <property type="match status" value="1"/>
</dbReference>
<organism evidence="2 3">
    <name type="scientific">Anoxybacteroides tepidamans</name>
    <dbReference type="NCBI Taxonomy" id="265948"/>
    <lineage>
        <taxon>Bacteria</taxon>
        <taxon>Bacillati</taxon>
        <taxon>Bacillota</taxon>
        <taxon>Bacilli</taxon>
        <taxon>Bacillales</taxon>
        <taxon>Anoxybacillaceae</taxon>
        <taxon>Anoxybacteroides</taxon>
    </lineage>
</organism>
<feature type="domain" description="Aminoglycoside phosphotransferase" evidence="1">
    <location>
        <begin position="42"/>
        <end position="261"/>
    </location>
</feature>
<dbReference type="AlphaFoldDB" id="A0A7W8IQN1"/>